<evidence type="ECO:0000256" key="1">
    <source>
        <dbReference type="ARBA" id="ARBA00009370"/>
    </source>
</evidence>
<name>A0A037ZKJ5_9RHOB</name>
<dbReference type="GO" id="GO:0006465">
    <property type="term" value="P:signal peptide processing"/>
    <property type="evidence" value="ECO:0007669"/>
    <property type="project" value="InterPro"/>
</dbReference>
<dbReference type="SUPFAM" id="SSF51306">
    <property type="entry name" value="LexA/Signal peptidase"/>
    <property type="match status" value="1"/>
</dbReference>
<dbReference type="InterPro" id="IPR000223">
    <property type="entry name" value="Pept_S26A_signal_pept_1"/>
</dbReference>
<comment type="catalytic activity">
    <reaction evidence="4">
        <text>Cleavage of hydrophobic, N-terminal signal or leader sequences from secreted and periplasmic proteins.</text>
        <dbReference type="EC" id="3.4.21.89"/>
    </reaction>
</comment>
<accession>A0A037ZKJ5</accession>
<keyword evidence="4" id="KW-0378">Hydrolase</keyword>
<organism evidence="6 7">
    <name type="scientific">Actibacterium mucosum KCTC 23349</name>
    <dbReference type="NCBI Taxonomy" id="1454373"/>
    <lineage>
        <taxon>Bacteria</taxon>
        <taxon>Pseudomonadati</taxon>
        <taxon>Pseudomonadota</taxon>
        <taxon>Alphaproteobacteria</taxon>
        <taxon>Rhodobacterales</taxon>
        <taxon>Roseobacteraceae</taxon>
        <taxon>Actibacterium</taxon>
    </lineage>
</organism>
<sequence>MLFLVSVLSLRAFYEPFWIPSASMVPSLRVGDYLIVSRHNKGPLERGEIVVFQHPTRGGEWIKRIIALEGDSVQIVDGAVILNGAPLAYEPKDDFVRAFRRHDLSGGMPMCGQVNGQNCITPASIEILPSGKSHLILDARDSSLDNTAVYKVPSGHMFLLGDHRDNSLDSRVAVGAGGLGFVPTANVTGRKPFLIFSSSGMVLFNPFSWRRDRYLQAIQ</sequence>
<dbReference type="InterPro" id="IPR019533">
    <property type="entry name" value="Peptidase_S26"/>
</dbReference>
<evidence type="ECO:0000259" key="5">
    <source>
        <dbReference type="Pfam" id="PF10502"/>
    </source>
</evidence>
<dbReference type="NCBIfam" id="TIGR02227">
    <property type="entry name" value="sigpep_I_bact"/>
    <property type="match status" value="1"/>
</dbReference>
<dbReference type="STRING" id="1454373.ACMU_00100"/>
<protein>
    <recommendedName>
        <fullName evidence="2 4">Signal peptidase I</fullName>
        <ecNumber evidence="4">3.4.21.89</ecNumber>
    </recommendedName>
</protein>
<dbReference type="InterPro" id="IPR036286">
    <property type="entry name" value="LexA/Signal_pep-like_sf"/>
</dbReference>
<dbReference type="GO" id="GO:0004252">
    <property type="term" value="F:serine-type endopeptidase activity"/>
    <property type="evidence" value="ECO:0007669"/>
    <property type="project" value="InterPro"/>
</dbReference>
<evidence type="ECO:0000256" key="4">
    <source>
        <dbReference type="RuleBase" id="RU362042"/>
    </source>
</evidence>
<feature type="domain" description="Peptidase S26" evidence="5">
    <location>
        <begin position="3"/>
        <end position="194"/>
    </location>
</feature>
<dbReference type="EC" id="3.4.21.89" evidence="4"/>
<dbReference type="PANTHER" id="PTHR43390:SF1">
    <property type="entry name" value="CHLOROPLAST PROCESSING PEPTIDASE"/>
    <property type="match status" value="1"/>
</dbReference>
<dbReference type="PANTHER" id="PTHR43390">
    <property type="entry name" value="SIGNAL PEPTIDASE I"/>
    <property type="match status" value="1"/>
</dbReference>
<dbReference type="AlphaFoldDB" id="A0A037ZKJ5"/>
<feature type="active site" evidence="3">
    <location>
        <position position="23"/>
    </location>
</feature>
<dbReference type="Proteomes" id="UP000026249">
    <property type="component" value="Unassembled WGS sequence"/>
</dbReference>
<evidence type="ECO:0000313" key="7">
    <source>
        <dbReference type="Proteomes" id="UP000026249"/>
    </source>
</evidence>
<reference evidence="6 7" key="1">
    <citation type="submission" date="2014-03" db="EMBL/GenBank/DDBJ databases">
        <title>Draft Genome Sequence of Actibacterium mucosum KCTC 23349, a Marine Alphaproteobacterium with Complex Ionic Requirements Isolated from Mediterranean Seawater at Malvarrosa Beach, Valencia, Spain.</title>
        <authorList>
            <person name="Arahal D.R."/>
            <person name="Shao Z."/>
            <person name="Lai Q."/>
            <person name="Pujalte M.J."/>
        </authorList>
    </citation>
    <scope>NUCLEOTIDE SEQUENCE [LARGE SCALE GENOMIC DNA]</scope>
    <source>
        <strain evidence="6 7">KCTC 23349</strain>
    </source>
</reference>
<comment type="caution">
    <text evidence="6">The sequence shown here is derived from an EMBL/GenBank/DDBJ whole genome shotgun (WGS) entry which is preliminary data.</text>
</comment>
<dbReference type="EMBL" id="JFKE01000001">
    <property type="protein sequence ID" value="KAJ56926.1"/>
    <property type="molecule type" value="Genomic_DNA"/>
</dbReference>
<evidence type="ECO:0000313" key="6">
    <source>
        <dbReference type="EMBL" id="KAJ56926.1"/>
    </source>
</evidence>
<dbReference type="Pfam" id="PF10502">
    <property type="entry name" value="Peptidase_S26"/>
    <property type="match status" value="1"/>
</dbReference>
<gene>
    <name evidence="6" type="ORF">ACMU_00100</name>
</gene>
<dbReference type="GO" id="GO:0009003">
    <property type="term" value="F:signal peptidase activity"/>
    <property type="evidence" value="ECO:0007669"/>
    <property type="project" value="UniProtKB-EC"/>
</dbReference>
<proteinExistence type="inferred from homology"/>
<comment type="subcellular location">
    <subcellularLocation>
        <location evidence="4">Membrane</location>
        <topology evidence="4">Single-pass type II membrane protein</topology>
    </subcellularLocation>
</comment>
<keyword evidence="4" id="KW-0645">Protease</keyword>
<dbReference type="GO" id="GO:0016020">
    <property type="term" value="C:membrane"/>
    <property type="evidence" value="ECO:0007669"/>
    <property type="project" value="UniProtKB-SubCell"/>
</dbReference>
<keyword evidence="7" id="KW-1185">Reference proteome</keyword>
<feature type="active site" evidence="3">
    <location>
        <position position="63"/>
    </location>
</feature>
<evidence type="ECO:0000256" key="3">
    <source>
        <dbReference type="PIRSR" id="PIRSR600223-1"/>
    </source>
</evidence>
<dbReference type="PRINTS" id="PR00727">
    <property type="entry name" value="LEADERPTASE"/>
</dbReference>
<dbReference type="Gene3D" id="2.10.109.10">
    <property type="entry name" value="Umud Fragment, subunit A"/>
    <property type="match status" value="1"/>
</dbReference>
<comment type="similarity">
    <text evidence="1 4">Belongs to the peptidase S26 family.</text>
</comment>
<evidence type="ECO:0000256" key="2">
    <source>
        <dbReference type="ARBA" id="ARBA00019232"/>
    </source>
</evidence>
<dbReference type="CDD" id="cd06530">
    <property type="entry name" value="S26_SPase_I"/>
    <property type="match status" value="1"/>
</dbReference>